<keyword evidence="1" id="KW-0472">Membrane</keyword>
<dbReference type="eggNOG" id="ENOG50336I4">
    <property type="taxonomic scope" value="Bacteria"/>
</dbReference>
<keyword evidence="1" id="KW-1133">Transmembrane helix</keyword>
<dbReference type="InterPro" id="IPR021903">
    <property type="entry name" value="DUF3515"/>
</dbReference>
<evidence type="ECO:0000256" key="1">
    <source>
        <dbReference type="SAM" id="Phobius"/>
    </source>
</evidence>
<gene>
    <name evidence="2" type="ORF">SAMN04488539_1079</name>
</gene>
<evidence type="ECO:0000313" key="3">
    <source>
        <dbReference type="Proteomes" id="UP000182237"/>
    </source>
</evidence>
<keyword evidence="1" id="KW-0812">Transmembrane</keyword>
<proteinExistence type="predicted"/>
<dbReference type="Proteomes" id="UP000182237">
    <property type="component" value="Chromosome I"/>
</dbReference>
<evidence type="ECO:0000313" key="2">
    <source>
        <dbReference type="EMBL" id="SDS13534.1"/>
    </source>
</evidence>
<organism evidence="2 3">
    <name type="scientific">Corynebacterium timonense</name>
    <dbReference type="NCBI Taxonomy" id="441500"/>
    <lineage>
        <taxon>Bacteria</taxon>
        <taxon>Bacillati</taxon>
        <taxon>Actinomycetota</taxon>
        <taxon>Actinomycetes</taxon>
        <taxon>Mycobacteriales</taxon>
        <taxon>Corynebacteriaceae</taxon>
        <taxon>Corynebacterium</taxon>
    </lineage>
</organism>
<dbReference type="Pfam" id="PF12028">
    <property type="entry name" value="DUF3515"/>
    <property type="match status" value="2"/>
</dbReference>
<dbReference type="RefSeq" id="WP_019194946.1">
    <property type="nucleotide sequence ID" value="NZ_LT629765.1"/>
</dbReference>
<dbReference type="OrthoDB" id="4422435at2"/>
<evidence type="ECO:0008006" key="4">
    <source>
        <dbReference type="Google" id="ProtNLM"/>
    </source>
</evidence>
<keyword evidence="3" id="KW-1185">Reference proteome</keyword>
<dbReference type="EMBL" id="LT629765">
    <property type="protein sequence ID" value="SDS13534.1"/>
    <property type="molecule type" value="Genomic_DNA"/>
</dbReference>
<accession>A0A1H1PQU9</accession>
<name>A0A1H1PQU9_9CORY</name>
<feature type="transmembrane region" description="Helical" evidence="1">
    <location>
        <begin position="28"/>
        <end position="51"/>
    </location>
</feature>
<dbReference type="AlphaFoldDB" id="A0A1H1PQU9"/>
<sequence length="321" mass="33894">MTGLNDRPQTAPGSTAATLNAPQFSRGLVIAILALALALVGGVLIGARVVYDRVNNQPVAMTPLPSPLADSPECAAFVDQLPDRVDGHLRAELAEPAPDGAAAWQASPTERITLRCGVDLPQQYNEYTPTTESQGVRWMRVDDPTAGSTFSTWYTVDRVPAVAVTSEETGGFREDPPSGIGAQALPRDDIQPAPAPLSGLAPGPAEGCSALMADLPEQIADGFEPLDVDHPDTAVWVAEGREPIVVRCGVAEPENYEAGAQLYQINDVTWFEDTTLANGTTSSTWFALGRTSTVAAHLPQAEGNEAVTALTEAISRTVPER</sequence>
<dbReference type="STRING" id="1203190.GCA_000312345_02168"/>
<protein>
    <recommendedName>
        <fullName evidence="4">DUF3515 domain-containing protein</fullName>
    </recommendedName>
</protein>
<reference evidence="2 3" key="1">
    <citation type="submission" date="2016-10" db="EMBL/GenBank/DDBJ databases">
        <authorList>
            <person name="de Groot N.N."/>
        </authorList>
    </citation>
    <scope>NUCLEOTIDE SEQUENCE [LARGE SCALE GENOMIC DNA]</scope>
    <source>
        <strain evidence="2 3">DSM 45434</strain>
    </source>
</reference>